<dbReference type="RefSeq" id="WP_079649784.1">
    <property type="nucleotide sequence ID" value="NZ_FUYM01000009.1"/>
</dbReference>
<dbReference type="InterPro" id="IPR024071">
    <property type="entry name" value="S-Me-THD_C_sf"/>
</dbReference>
<reference evidence="4" key="1">
    <citation type="submission" date="2017-02" db="EMBL/GenBank/DDBJ databases">
        <authorList>
            <person name="Varghese N."/>
            <person name="Submissions S."/>
        </authorList>
    </citation>
    <scope>NUCLEOTIDE SEQUENCE [LARGE SCALE GENOMIC DNA]</scope>
    <source>
        <strain evidence="4">UM2</strain>
    </source>
</reference>
<accession>A0A1T5FHE2</accession>
<protein>
    <recommendedName>
        <fullName evidence="5">DUF917 family protein</fullName>
    </recommendedName>
</protein>
<dbReference type="InterPro" id="IPR048350">
    <property type="entry name" value="S-Me-THD-like_C"/>
</dbReference>
<dbReference type="AlphaFoldDB" id="A0A1T5FHE2"/>
<feature type="domain" description="S-Me-THD N-terminal" evidence="1">
    <location>
        <begin position="9"/>
        <end position="140"/>
    </location>
</feature>
<evidence type="ECO:0000259" key="1">
    <source>
        <dbReference type="Pfam" id="PF06032"/>
    </source>
</evidence>
<evidence type="ECO:0008006" key="5">
    <source>
        <dbReference type="Google" id="ProtNLM"/>
    </source>
</evidence>
<dbReference type="STRING" id="439228.SAMN06295920_109204"/>
<dbReference type="OrthoDB" id="7441206at2"/>
<dbReference type="SUPFAM" id="SSF160991">
    <property type="entry name" value="CV3147-like"/>
    <property type="match status" value="1"/>
</dbReference>
<dbReference type="InterPro" id="IPR010318">
    <property type="entry name" value="S-Me-THD_N"/>
</dbReference>
<dbReference type="EMBL" id="FUYM01000009">
    <property type="protein sequence ID" value="SKB95526.1"/>
    <property type="molecule type" value="Genomic_DNA"/>
</dbReference>
<gene>
    <name evidence="3" type="ORF">SAMN06295920_109204</name>
</gene>
<name>A0A1T5FHE2_9SPHN</name>
<evidence type="ECO:0000313" key="3">
    <source>
        <dbReference type="EMBL" id="SKB95526.1"/>
    </source>
</evidence>
<dbReference type="Gene3D" id="3.40.1610.10">
    <property type="entry name" value="CV3147-like domain"/>
    <property type="match status" value="1"/>
</dbReference>
<dbReference type="InterPro" id="IPR027479">
    <property type="entry name" value="S-Me-THD_N_sf"/>
</dbReference>
<evidence type="ECO:0000313" key="4">
    <source>
        <dbReference type="Proteomes" id="UP000189818"/>
    </source>
</evidence>
<organism evidence="3 4">
    <name type="scientific">Rhizorhabdus histidinilytica</name>
    <dbReference type="NCBI Taxonomy" id="439228"/>
    <lineage>
        <taxon>Bacteria</taxon>
        <taxon>Pseudomonadati</taxon>
        <taxon>Pseudomonadota</taxon>
        <taxon>Alphaproteobacteria</taxon>
        <taxon>Sphingomonadales</taxon>
        <taxon>Sphingomonadaceae</taxon>
        <taxon>Rhizorhabdus</taxon>
    </lineage>
</organism>
<dbReference type="Gene3D" id="2.40.390.10">
    <property type="entry name" value="CV3147-like"/>
    <property type="match status" value="1"/>
</dbReference>
<dbReference type="Proteomes" id="UP000189818">
    <property type="component" value="Unassembled WGS sequence"/>
</dbReference>
<proteinExistence type="predicted"/>
<feature type="domain" description="S-Me-THD-like C-terminal" evidence="2">
    <location>
        <begin position="176"/>
        <end position="313"/>
    </location>
</feature>
<sequence length="357" mass="37148">MKHRLDSDDIHAAVIGGCILGGGGGGLVEAGLDRARAALAAGRPWLWSVDEFPVDAITATVAMVGAPSSTDPLVSGAHLDRSLALLRAHGCPGLAALNTNENGAETTLNGWFQSLSSGLPMVDLACNGRAHPTGLMGALGLHRHPDHRSLQAFAGGPEERYVEGVVTGPLGSAAAIVTRAAVEAGGIIAAARNPVDIGFAARQGAPGAISRAIAIGRVFLDKGVAGLEAGMGLAWIAEGGIAEYVCGQREGLDVGHVVLDDRHRTRVDFVNEYLLVTAGGRRSCFPHLIMLFGEDGEPLPSARLAQGRTVRVGLVRRERLILSRTMSMVELYDPIRDLLGLPPRAGDGWADDADPLG</sequence>
<dbReference type="Pfam" id="PF20906">
    <property type="entry name" value="S-Me-THD_C"/>
    <property type="match status" value="1"/>
</dbReference>
<keyword evidence="4" id="KW-1185">Reference proteome</keyword>
<evidence type="ECO:0000259" key="2">
    <source>
        <dbReference type="Pfam" id="PF20906"/>
    </source>
</evidence>
<dbReference type="Pfam" id="PF06032">
    <property type="entry name" value="S-Me-THD_N"/>
    <property type="match status" value="1"/>
</dbReference>